<evidence type="ECO:0000313" key="3">
    <source>
        <dbReference type="Proteomes" id="UP000186817"/>
    </source>
</evidence>
<keyword evidence="3" id="KW-1185">Reference proteome</keyword>
<dbReference type="EMBL" id="LSRX01000089">
    <property type="protein sequence ID" value="OLQ09851.1"/>
    <property type="molecule type" value="Genomic_DNA"/>
</dbReference>
<comment type="caution">
    <text evidence="2">The sequence shown here is derived from an EMBL/GenBank/DDBJ whole genome shotgun (WGS) entry which is preliminary data.</text>
</comment>
<evidence type="ECO:0000256" key="1">
    <source>
        <dbReference type="SAM" id="SignalP"/>
    </source>
</evidence>
<reference evidence="2 3" key="1">
    <citation type="submission" date="2016-02" db="EMBL/GenBank/DDBJ databases">
        <title>Genome analysis of coral dinoflagellate symbionts highlights evolutionary adaptations to a symbiotic lifestyle.</title>
        <authorList>
            <person name="Aranda M."/>
            <person name="Li Y."/>
            <person name="Liew Y.J."/>
            <person name="Baumgarten S."/>
            <person name="Simakov O."/>
            <person name="Wilson M."/>
            <person name="Piel J."/>
            <person name="Ashoor H."/>
            <person name="Bougouffa S."/>
            <person name="Bajic V.B."/>
            <person name="Ryu T."/>
            <person name="Ravasi T."/>
            <person name="Bayer T."/>
            <person name="Micklem G."/>
            <person name="Kim H."/>
            <person name="Bhak J."/>
            <person name="Lajeunesse T.C."/>
            <person name="Voolstra C.R."/>
        </authorList>
    </citation>
    <scope>NUCLEOTIDE SEQUENCE [LARGE SCALE GENOMIC DNA]</scope>
    <source>
        <strain evidence="2 3">CCMP2467</strain>
    </source>
</reference>
<accession>A0A1Q9ER28</accession>
<evidence type="ECO:0000313" key="2">
    <source>
        <dbReference type="EMBL" id="OLQ09851.1"/>
    </source>
</evidence>
<protein>
    <submittedName>
        <fullName evidence="2">Uncharacterized protein</fullName>
    </submittedName>
</protein>
<organism evidence="2 3">
    <name type="scientific">Symbiodinium microadriaticum</name>
    <name type="common">Dinoflagellate</name>
    <name type="synonym">Zooxanthella microadriatica</name>
    <dbReference type="NCBI Taxonomy" id="2951"/>
    <lineage>
        <taxon>Eukaryota</taxon>
        <taxon>Sar</taxon>
        <taxon>Alveolata</taxon>
        <taxon>Dinophyceae</taxon>
        <taxon>Suessiales</taxon>
        <taxon>Symbiodiniaceae</taxon>
        <taxon>Symbiodinium</taxon>
    </lineage>
</organism>
<feature type="chain" id="PRO_5012344647" evidence="1">
    <location>
        <begin position="26"/>
        <end position="297"/>
    </location>
</feature>
<feature type="signal peptide" evidence="1">
    <location>
        <begin position="1"/>
        <end position="25"/>
    </location>
</feature>
<gene>
    <name evidence="2" type="ORF">AK812_SmicGene6506</name>
</gene>
<keyword evidence="1" id="KW-0732">Signal</keyword>
<dbReference type="Proteomes" id="UP000186817">
    <property type="component" value="Unassembled WGS sequence"/>
</dbReference>
<name>A0A1Q9ER28_SYMMI</name>
<sequence>MRHCCLLVRQAVVFLLSTRVQTASACEFIAGLSGATGESLKALHREACHSQPGHEYIEVRVAARGWASVEQRSPAYAGACVEQGGGCGEDAALKSHLDTIFADGCREGQPTLRHTWPQEGELGTPDGYAKWMDRAESVSLSRAEVISWPSLLECPAAACASLATQTMGAKGSKQTFLEIVGPDATNKEEAHSFIIDAARRMQFCYDELLSNEHQQRHFSLLGLIVAALEIALAHLRRWSHELRPRNPHHEEGRTVWHDHYSGLYPPVSYSEQFDLQWQLASEQPDSEFARERMSTLP</sequence>
<dbReference type="AlphaFoldDB" id="A0A1Q9ER28"/>
<proteinExistence type="predicted"/>